<dbReference type="Proteomes" id="UP000467193">
    <property type="component" value="Chromosome"/>
</dbReference>
<proteinExistence type="predicted"/>
<sequence length="67" mass="7194">MQTATATPSHDPTRAVTAVLRFSEKRRPWDGVSEATSSPDVSERPTDSGPAFDHMIPRFHVDGATGG</sequence>
<evidence type="ECO:0000313" key="3">
    <source>
        <dbReference type="Proteomes" id="UP000467193"/>
    </source>
</evidence>
<protein>
    <submittedName>
        <fullName evidence="2">Uncharacterized protein</fullName>
    </submittedName>
</protein>
<organism evidence="2 3">
    <name type="scientific">Mycolicibacterium sediminis</name>
    <dbReference type="NCBI Taxonomy" id="1286180"/>
    <lineage>
        <taxon>Bacteria</taxon>
        <taxon>Bacillati</taxon>
        <taxon>Actinomycetota</taxon>
        <taxon>Actinomycetes</taxon>
        <taxon>Mycobacteriales</taxon>
        <taxon>Mycobacteriaceae</taxon>
        <taxon>Mycolicibacterium</taxon>
    </lineage>
</organism>
<accession>A0A7I7QME2</accession>
<keyword evidence="3" id="KW-1185">Reference proteome</keyword>
<dbReference type="KEGG" id="msei:MSEDJ_11520"/>
<feature type="region of interest" description="Disordered" evidence="1">
    <location>
        <begin position="22"/>
        <end position="67"/>
    </location>
</feature>
<name>A0A7I7QME2_9MYCO</name>
<evidence type="ECO:0000256" key="1">
    <source>
        <dbReference type="SAM" id="MobiDB-lite"/>
    </source>
</evidence>
<evidence type="ECO:0000313" key="2">
    <source>
        <dbReference type="EMBL" id="BBY27056.1"/>
    </source>
</evidence>
<dbReference type="AlphaFoldDB" id="A0A7I7QME2"/>
<gene>
    <name evidence="2" type="ORF">MSEDJ_11520</name>
</gene>
<reference evidence="2 3" key="1">
    <citation type="journal article" date="2019" name="Emerg. Microbes Infect.">
        <title>Comprehensive subspecies identification of 175 nontuberculous mycobacteria species based on 7547 genomic profiles.</title>
        <authorList>
            <person name="Matsumoto Y."/>
            <person name="Kinjo T."/>
            <person name="Motooka D."/>
            <person name="Nabeya D."/>
            <person name="Jung N."/>
            <person name="Uechi K."/>
            <person name="Horii T."/>
            <person name="Iida T."/>
            <person name="Fujita J."/>
            <person name="Nakamura S."/>
        </authorList>
    </citation>
    <scope>NUCLEOTIDE SEQUENCE [LARGE SCALE GENOMIC DNA]</scope>
    <source>
        <strain evidence="2 3">JCM 17899</strain>
    </source>
</reference>
<dbReference type="EMBL" id="AP022588">
    <property type="protein sequence ID" value="BBY27056.1"/>
    <property type="molecule type" value="Genomic_DNA"/>
</dbReference>